<feature type="transmembrane region" description="Helical" evidence="2">
    <location>
        <begin position="179"/>
        <end position="198"/>
    </location>
</feature>
<proteinExistence type="predicted"/>
<organism evidence="4 5">
    <name type="scientific">Gymnopus androsaceus JB14</name>
    <dbReference type="NCBI Taxonomy" id="1447944"/>
    <lineage>
        <taxon>Eukaryota</taxon>
        <taxon>Fungi</taxon>
        <taxon>Dikarya</taxon>
        <taxon>Basidiomycota</taxon>
        <taxon>Agaricomycotina</taxon>
        <taxon>Agaricomycetes</taxon>
        <taxon>Agaricomycetidae</taxon>
        <taxon>Agaricales</taxon>
        <taxon>Marasmiineae</taxon>
        <taxon>Omphalotaceae</taxon>
        <taxon>Gymnopus</taxon>
    </lineage>
</organism>
<keyword evidence="2" id="KW-1133">Transmembrane helix</keyword>
<evidence type="ECO:0000259" key="3">
    <source>
        <dbReference type="Pfam" id="PF23585"/>
    </source>
</evidence>
<dbReference type="Proteomes" id="UP000799118">
    <property type="component" value="Unassembled WGS sequence"/>
</dbReference>
<evidence type="ECO:0000313" key="4">
    <source>
        <dbReference type="EMBL" id="KAE9408098.1"/>
    </source>
</evidence>
<keyword evidence="2" id="KW-0472">Membrane</keyword>
<dbReference type="PANTHER" id="PTHR42028:SF1">
    <property type="entry name" value="YALI0E30657P"/>
    <property type="match status" value="1"/>
</dbReference>
<feature type="domain" description="DUF7137" evidence="3">
    <location>
        <begin position="33"/>
        <end position="165"/>
    </location>
</feature>
<dbReference type="PANTHER" id="PTHR42028">
    <property type="entry name" value="CHROMOSOME 1, WHOLE GENOME SHOTGUN SEQUENCE"/>
    <property type="match status" value="1"/>
</dbReference>
<keyword evidence="5" id="KW-1185">Reference proteome</keyword>
<sequence>MSSSSNGTSASATGSTTGNSTASKSTSSSIPATAPVGIISITQPPQASTSFFKIASDEPITFAWSSSGVLVTPTSLTINAVGANSFTYSLTSLPGTASGFTWNPYSYQQSNIATPLAQTTYSLQVFDERGLTATAKPGFFSANTALTFALYTPQPYTPLASWTCSVCNGSNSAYAAHPAYVALVATFLVMFLSGFGLLRNAVAFTRR</sequence>
<protein>
    <recommendedName>
        <fullName evidence="3">DUF7137 domain-containing protein</fullName>
    </recommendedName>
</protein>
<dbReference type="Pfam" id="PF23585">
    <property type="entry name" value="DUF7137"/>
    <property type="match status" value="1"/>
</dbReference>
<keyword evidence="2" id="KW-0812">Transmembrane</keyword>
<gene>
    <name evidence="4" type="ORF">BT96DRAFT_962801</name>
</gene>
<evidence type="ECO:0000256" key="2">
    <source>
        <dbReference type="SAM" id="Phobius"/>
    </source>
</evidence>
<dbReference type="EMBL" id="ML769392">
    <property type="protein sequence ID" value="KAE9408098.1"/>
    <property type="molecule type" value="Genomic_DNA"/>
</dbReference>
<name>A0A6A4IFR7_9AGAR</name>
<dbReference type="InterPro" id="IPR055561">
    <property type="entry name" value="DUF7137"/>
</dbReference>
<feature type="region of interest" description="Disordered" evidence="1">
    <location>
        <begin position="1"/>
        <end position="30"/>
    </location>
</feature>
<dbReference type="OrthoDB" id="2435509at2759"/>
<reference evidence="4" key="1">
    <citation type="journal article" date="2019" name="Environ. Microbiol.">
        <title>Fungal ecological strategies reflected in gene transcription - a case study of two litter decomposers.</title>
        <authorList>
            <person name="Barbi F."/>
            <person name="Kohler A."/>
            <person name="Barry K."/>
            <person name="Baskaran P."/>
            <person name="Daum C."/>
            <person name="Fauchery L."/>
            <person name="Ihrmark K."/>
            <person name="Kuo A."/>
            <person name="LaButti K."/>
            <person name="Lipzen A."/>
            <person name="Morin E."/>
            <person name="Grigoriev I.V."/>
            <person name="Henrissat B."/>
            <person name="Lindahl B."/>
            <person name="Martin F."/>
        </authorList>
    </citation>
    <scope>NUCLEOTIDE SEQUENCE</scope>
    <source>
        <strain evidence="4">JB14</strain>
    </source>
</reference>
<evidence type="ECO:0000313" key="5">
    <source>
        <dbReference type="Proteomes" id="UP000799118"/>
    </source>
</evidence>
<feature type="compositionally biased region" description="Low complexity" evidence="1">
    <location>
        <begin position="1"/>
        <end position="29"/>
    </location>
</feature>
<dbReference type="AlphaFoldDB" id="A0A6A4IFR7"/>
<evidence type="ECO:0000256" key="1">
    <source>
        <dbReference type="SAM" id="MobiDB-lite"/>
    </source>
</evidence>
<accession>A0A6A4IFR7</accession>